<feature type="domain" description="Thiaminase-2/PQQC" evidence="1">
    <location>
        <begin position="299"/>
        <end position="473"/>
    </location>
</feature>
<comment type="caution">
    <text evidence="3">The sequence shown here is derived from an EMBL/GenBank/DDBJ whole genome shotgun (WGS) entry which is preliminary data.</text>
</comment>
<accession>A0AA39Y619</accession>
<dbReference type="GO" id="GO:0009228">
    <property type="term" value="P:thiamine biosynthetic process"/>
    <property type="evidence" value="ECO:0007669"/>
    <property type="project" value="InterPro"/>
</dbReference>
<gene>
    <name evidence="3" type="ORF">B0T16DRAFT_329747</name>
</gene>
<dbReference type="EMBL" id="JAULSV010000004">
    <property type="protein sequence ID" value="KAK0646694.1"/>
    <property type="molecule type" value="Genomic_DNA"/>
</dbReference>
<dbReference type="NCBIfam" id="TIGR00097">
    <property type="entry name" value="HMP-P_kinase"/>
    <property type="match status" value="1"/>
</dbReference>
<dbReference type="InterPro" id="IPR013749">
    <property type="entry name" value="PM/HMP-P_kinase-1"/>
</dbReference>
<dbReference type="PANTHER" id="PTHR20858">
    <property type="entry name" value="PHOSPHOMETHYLPYRIMIDINE KINASE"/>
    <property type="match status" value="1"/>
</dbReference>
<proteinExistence type="predicted"/>
<dbReference type="Gene3D" id="1.20.910.10">
    <property type="entry name" value="Heme oxygenase-like"/>
    <property type="match status" value="1"/>
</dbReference>
<name>A0AA39Y619_9PEZI</name>
<evidence type="ECO:0000313" key="3">
    <source>
        <dbReference type="EMBL" id="KAK0646694.1"/>
    </source>
</evidence>
<dbReference type="InterPro" id="IPR029056">
    <property type="entry name" value="Ribokinase-like"/>
</dbReference>
<dbReference type="Gene3D" id="3.40.1190.20">
    <property type="match status" value="1"/>
</dbReference>
<dbReference type="GO" id="GO:0005829">
    <property type="term" value="C:cytosol"/>
    <property type="evidence" value="ECO:0007669"/>
    <property type="project" value="TreeGrafter"/>
</dbReference>
<dbReference type="CDD" id="cd01169">
    <property type="entry name" value="HMPP_kinase"/>
    <property type="match status" value="1"/>
</dbReference>
<evidence type="ECO:0000313" key="4">
    <source>
        <dbReference type="Proteomes" id="UP001174936"/>
    </source>
</evidence>
<evidence type="ECO:0000259" key="1">
    <source>
        <dbReference type="Pfam" id="PF03070"/>
    </source>
</evidence>
<sequence>MVLGRVLVIAGSDCSGGAGLEADQKVIAAHGCYAMTATTALTAQNTTGVFDIHHVPADFLRKQIDACIEDIGVDVVKTGMLASAGTVDAVAAALEAHKVKTLVVDPVMVSTSGSQLLPSAALDALRSRLLPMATILTPNLPEARLLLADSGHGFVPVEKISDLEYIAQLVRNTGPKWVLIKGGHCPFRKDGTVAKSPAEKEIVVDVLYGGGDELFRIETPYHESRNTHGTGCSLASAIASNLATGMDVVPAVKAACRYVEAGIKTAPGLGSGSGPLNHFHSVSRLPFSPGHFVDYVLEHPDVAPVWHRFVNHPFVLAMGNGTLPLESFKGYLVQDYLYLIQFARANALASYKARSMHDIVASAEIVSHIFREMQLHVGYCEGFGISKEEMEQTEEKEGRLTSCTAYTRYVLDVGQSEDLIGLHIALAPCLLGYGVLAEQLHKDPNSNRESNPYWDWIENYVADDYVTAVKTGRGKSRSAKGERTGADDELAELLERHAMLQGPSRIEELVKIFIHATKMEVAFWEMYSSE</sequence>
<dbReference type="FunFam" id="1.20.910.10:FF:000003">
    <property type="entry name" value="Hydroxymethylpyrimidine/phosphomethylpyrimidine kinase THI20"/>
    <property type="match status" value="1"/>
</dbReference>
<keyword evidence="3" id="KW-0418">Kinase</keyword>
<dbReference type="InterPro" id="IPR016084">
    <property type="entry name" value="Haem_Oase-like_multi-hlx"/>
</dbReference>
<dbReference type="InterPro" id="IPR004305">
    <property type="entry name" value="Thiaminase-2/PQQC"/>
</dbReference>
<feature type="domain" description="Pyridoxamine kinase/Phosphomethylpyrimidine kinase" evidence="2">
    <location>
        <begin position="13"/>
        <end position="277"/>
    </location>
</feature>
<dbReference type="GO" id="GO:0008972">
    <property type="term" value="F:phosphomethylpyrimidine kinase activity"/>
    <property type="evidence" value="ECO:0007669"/>
    <property type="project" value="InterPro"/>
</dbReference>
<evidence type="ECO:0000259" key="2">
    <source>
        <dbReference type="Pfam" id="PF08543"/>
    </source>
</evidence>
<keyword evidence="3" id="KW-0808">Transferase</keyword>
<organism evidence="3 4">
    <name type="scientific">Cercophora newfieldiana</name>
    <dbReference type="NCBI Taxonomy" id="92897"/>
    <lineage>
        <taxon>Eukaryota</taxon>
        <taxon>Fungi</taxon>
        <taxon>Dikarya</taxon>
        <taxon>Ascomycota</taxon>
        <taxon>Pezizomycotina</taxon>
        <taxon>Sordariomycetes</taxon>
        <taxon>Sordariomycetidae</taxon>
        <taxon>Sordariales</taxon>
        <taxon>Lasiosphaeriaceae</taxon>
        <taxon>Cercophora</taxon>
    </lineage>
</organism>
<dbReference type="Pfam" id="PF03070">
    <property type="entry name" value="TENA_THI-4"/>
    <property type="match status" value="1"/>
</dbReference>
<dbReference type="FunFam" id="3.40.1190.20:FF:000034">
    <property type="entry name" value="Putative hydroxymethylpyrimidine/ phosphomethylpyrimidine kinase 2"/>
    <property type="match status" value="1"/>
</dbReference>
<keyword evidence="4" id="KW-1185">Reference proteome</keyword>
<dbReference type="CDD" id="cd19367">
    <property type="entry name" value="TenA_C_ScTHI20-like"/>
    <property type="match status" value="1"/>
</dbReference>
<dbReference type="SUPFAM" id="SSF48613">
    <property type="entry name" value="Heme oxygenase-like"/>
    <property type="match status" value="1"/>
</dbReference>
<dbReference type="Pfam" id="PF08543">
    <property type="entry name" value="Phos_pyr_kin"/>
    <property type="match status" value="1"/>
</dbReference>
<dbReference type="InterPro" id="IPR004399">
    <property type="entry name" value="HMP/HMP-P_kinase_dom"/>
</dbReference>
<dbReference type="AlphaFoldDB" id="A0AA39Y619"/>
<reference evidence="3" key="1">
    <citation type="submission" date="2023-06" db="EMBL/GenBank/DDBJ databases">
        <title>Genome-scale phylogeny and comparative genomics of the fungal order Sordariales.</title>
        <authorList>
            <consortium name="Lawrence Berkeley National Laboratory"/>
            <person name="Hensen N."/>
            <person name="Bonometti L."/>
            <person name="Westerberg I."/>
            <person name="Brannstrom I.O."/>
            <person name="Guillou S."/>
            <person name="Cros-Aarteil S."/>
            <person name="Calhoun S."/>
            <person name="Haridas S."/>
            <person name="Kuo A."/>
            <person name="Mondo S."/>
            <person name="Pangilinan J."/>
            <person name="Riley R."/>
            <person name="Labutti K."/>
            <person name="Andreopoulos B."/>
            <person name="Lipzen A."/>
            <person name="Chen C."/>
            <person name="Yanf M."/>
            <person name="Daum C."/>
            <person name="Ng V."/>
            <person name="Clum A."/>
            <person name="Steindorff A."/>
            <person name="Ohm R."/>
            <person name="Martin F."/>
            <person name="Silar P."/>
            <person name="Natvig D."/>
            <person name="Lalanne C."/>
            <person name="Gautier V."/>
            <person name="Ament-Velasquez S.L."/>
            <person name="Kruys A."/>
            <person name="Hutchinson M.I."/>
            <person name="Powell A.J."/>
            <person name="Barry K."/>
            <person name="Miller A.N."/>
            <person name="Grigoriev I.V."/>
            <person name="Debuchy R."/>
            <person name="Gladieux P."/>
            <person name="Thoren M.H."/>
            <person name="Johannesson H."/>
        </authorList>
    </citation>
    <scope>NUCLEOTIDE SEQUENCE</scope>
    <source>
        <strain evidence="3">SMH2532-1</strain>
    </source>
</reference>
<dbReference type="PANTHER" id="PTHR20858:SF17">
    <property type="entry name" value="HYDROXYMETHYLPYRIMIDINE_PHOSPHOMETHYLPYRIMIDINE KINASE THI20-RELATED"/>
    <property type="match status" value="1"/>
</dbReference>
<protein>
    <submittedName>
        <fullName evidence="3">Phosphomethylpyrimidine kinase-domain-containing protein</fullName>
    </submittedName>
</protein>
<dbReference type="SUPFAM" id="SSF53613">
    <property type="entry name" value="Ribokinase-like"/>
    <property type="match status" value="1"/>
</dbReference>
<dbReference type="GO" id="GO:0008902">
    <property type="term" value="F:hydroxymethylpyrimidine kinase activity"/>
    <property type="evidence" value="ECO:0007669"/>
    <property type="project" value="TreeGrafter"/>
</dbReference>
<dbReference type="Proteomes" id="UP001174936">
    <property type="component" value="Unassembled WGS sequence"/>
</dbReference>